<dbReference type="Pfam" id="PF24894">
    <property type="entry name" value="Hexapep_GlmU"/>
    <property type="match status" value="1"/>
</dbReference>
<accession>A0A0D1JNE1</accession>
<dbReference type="Proteomes" id="UP000032289">
    <property type="component" value="Unassembled WGS sequence"/>
</dbReference>
<evidence type="ECO:0000313" key="6">
    <source>
        <dbReference type="Proteomes" id="UP000032289"/>
    </source>
</evidence>
<dbReference type="InterPro" id="IPR005835">
    <property type="entry name" value="NTP_transferase_dom"/>
</dbReference>
<dbReference type="GO" id="GO:0008878">
    <property type="term" value="F:glucose-1-phosphate adenylyltransferase activity"/>
    <property type="evidence" value="ECO:0007669"/>
    <property type="project" value="InterPro"/>
</dbReference>
<dbReference type="InterPro" id="IPR029044">
    <property type="entry name" value="Nucleotide-diphossugar_trans"/>
</dbReference>
<dbReference type="AlphaFoldDB" id="A0A0D1JNE1"/>
<sequence>MRNELSVILDLNESQSHTLGQLTIDRPLGSMPFGAKFRLIDFPLSAASNAGVTKTMMAMPARCQSILEHVRTGREWQMDRLGGGLFMTFQENRALLKDMHRFVTHAKTPYTAIMGTSEVANLDLSQMVASYREQEQPVTVIATWMATEKLLPGMLVLELTDNGLARDLVPAERIRHVKGEQVLVYLQASVVNADILTIACDRELEHATGKNVQAIIRRMMNDFGANVVVHEGIHLPVHDVKSYFEANQALLDYENYYSLLMERPVHTKAKNEAPARFEHTATTHRSLFGTGGSFAGTVQDSVVFRTVTVAEDAKVRHSVILQGGQIGAGADLDYVIMDKDAIIEPGVVLHGTPEMPIVVGKDAVVRAKREEVLN</sequence>
<evidence type="ECO:0000256" key="1">
    <source>
        <dbReference type="ARBA" id="ARBA00010443"/>
    </source>
</evidence>
<dbReference type="InterPro" id="IPR011004">
    <property type="entry name" value="Trimer_LpxA-like_sf"/>
</dbReference>
<dbReference type="PATRIC" id="fig|137591.24.peg.1672"/>
<dbReference type="CDD" id="cd04651">
    <property type="entry name" value="LbH_G1P_AT_C"/>
    <property type="match status" value="1"/>
</dbReference>
<evidence type="ECO:0000259" key="4">
    <source>
        <dbReference type="Pfam" id="PF24894"/>
    </source>
</evidence>
<evidence type="ECO:0000313" key="5">
    <source>
        <dbReference type="EMBL" id="KIU22838.1"/>
    </source>
</evidence>
<dbReference type="SUPFAM" id="SSF53448">
    <property type="entry name" value="Nucleotide-diphospho-sugar transferases"/>
    <property type="match status" value="1"/>
</dbReference>
<organism evidence="5 6">
    <name type="scientific">Weissella cibaria</name>
    <dbReference type="NCBI Taxonomy" id="137591"/>
    <lineage>
        <taxon>Bacteria</taxon>
        <taxon>Bacillati</taxon>
        <taxon>Bacillota</taxon>
        <taxon>Bacilli</taxon>
        <taxon>Lactobacillales</taxon>
        <taxon>Lactobacillaceae</taxon>
        <taxon>Weissella</taxon>
    </lineage>
</organism>
<feature type="domain" description="Nucleotidyl transferase" evidence="3">
    <location>
        <begin position="22"/>
        <end position="145"/>
    </location>
</feature>
<dbReference type="Gene3D" id="3.90.550.10">
    <property type="entry name" value="Spore Coat Polysaccharide Biosynthesis Protein SpsA, Chain A"/>
    <property type="match status" value="1"/>
</dbReference>
<comment type="similarity">
    <text evidence="1">Belongs to the bacterial/plant glucose-1-phosphate adenylyltransferase family.</text>
</comment>
<dbReference type="Gene3D" id="2.160.10.10">
    <property type="entry name" value="Hexapeptide repeat proteins"/>
    <property type="match status" value="1"/>
</dbReference>
<dbReference type="Pfam" id="PF00483">
    <property type="entry name" value="NTP_transferase"/>
    <property type="match status" value="1"/>
</dbReference>
<dbReference type="NCBIfam" id="TIGR02092">
    <property type="entry name" value="glgD"/>
    <property type="match status" value="1"/>
</dbReference>
<keyword evidence="2" id="KW-0320">Glycogen biosynthesis</keyword>
<feature type="domain" description="Glucose-1-phosphate adenylyltransferase/Bifunctional protein GlmU-like C-terminal hexapeptide" evidence="4">
    <location>
        <begin position="280"/>
        <end position="348"/>
    </location>
</feature>
<dbReference type="PANTHER" id="PTHR43523">
    <property type="entry name" value="GLUCOSE-1-PHOSPHATE ADENYLYLTRANSFERASE-RELATED"/>
    <property type="match status" value="1"/>
</dbReference>
<name>A0A0D1JNE1_9LACO</name>
<dbReference type="PANTHER" id="PTHR43523:SF6">
    <property type="entry name" value="GLYCOGEN BIOSYNTHESIS PROTEIN GLGD"/>
    <property type="match status" value="1"/>
</dbReference>
<evidence type="ECO:0000256" key="2">
    <source>
        <dbReference type="ARBA" id="ARBA00023056"/>
    </source>
</evidence>
<dbReference type="RefSeq" id="WP_043941571.1">
    <property type="nucleotide sequence ID" value="NZ_JWHT01000039.1"/>
</dbReference>
<evidence type="ECO:0000259" key="3">
    <source>
        <dbReference type="Pfam" id="PF00483"/>
    </source>
</evidence>
<dbReference type="InterPro" id="IPR011831">
    <property type="entry name" value="ADP-Glc_PPase"/>
</dbReference>
<dbReference type="GO" id="GO:0005978">
    <property type="term" value="P:glycogen biosynthetic process"/>
    <property type="evidence" value="ECO:0007669"/>
    <property type="project" value="UniProtKB-KW"/>
</dbReference>
<dbReference type="InterPro" id="IPR011832">
    <property type="entry name" value="GlgDAde_trans"/>
</dbReference>
<reference evidence="5 6" key="1">
    <citation type="journal article" date="2015" name="Microbiology (Mosc.)">
        <title>Genomics of the Weissella cibaria species with an examination of its metabolic traits.</title>
        <authorList>
            <person name="Lynch K.M."/>
            <person name="Lucid A."/>
            <person name="Arendt E.K."/>
            <person name="Sleator R.D."/>
            <person name="Lucey B."/>
            <person name="Coffey A."/>
        </authorList>
    </citation>
    <scope>NUCLEOTIDE SEQUENCE [LARGE SCALE GENOMIC DNA]</scope>
    <source>
        <strain evidence="5 6">AB3b</strain>
    </source>
</reference>
<dbReference type="EMBL" id="JWHT01000039">
    <property type="protein sequence ID" value="KIU22838.1"/>
    <property type="molecule type" value="Genomic_DNA"/>
</dbReference>
<dbReference type="SUPFAM" id="SSF51161">
    <property type="entry name" value="Trimeric LpxA-like enzymes"/>
    <property type="match status" value="1"/>
</dbReference>
<proteinExistence type="inferred from homology"/>
<comment type="caution">
    <text evidence="5">The sequence shown here is derived from an EMBL/GenBank/DDBJ whole genome shotgun (WGS) entry which is preliminary data.</text>
</comment>
<dbReference type="InterPro" id="IPR056818">
    <property type="entry name" value="GlmU/GlgC-like_hexapep"/>
</dbReference>
<gene>
    <name evidence="5" type="primary">glgD</name>
    <name evidence="5" type="ORF">ab3b_01723</name>
</gene>
<protein>
    <submittedName>
        <fullName evidence="5">GlgD protein</fullName>
    </submittedName>
</protein>